<keyword evidence="3" id="KW-1185">Reference proteome</keyword>
<dbReference type="Proteomes" id="UP001465331">
    <property type="component" value="Unassembled WGS sequence"/>
</dbReference>
<comment type="caution">
    <text evidence="2">The sequence shown here is derived from an EMBL/GenBank/DDBJ whole genome shotgun (WGS) entry which is preliminary data.</text>
</comment>
<protein>
    <submittedName>
        <fullName evidence="2">Primase-helicase zinc-binding domain-containing protein</fullName>
    </submittedName>
</protein>
<sequence length="208" mass="22471">MRFVARYSSPKWLAEHHGFDVRPVPDQPQHCPSHGGKSGAAFRFYANMARTGGGICNSCDNLRSGNGIDLLLGWLVGTRRAAELRAAFITLSGWIEAFAAARADIPPHPSPQIARRLREWVMRGDGVTVAAHCLRKLPGRMNSSSTLCVSDQSARSVVSGIFRTFESAVGLIRSHPATVGARAADRASRLSPIVPRIACARDRNGRGS</sequence>
<feature type="domain" description="DNA primase/helicase Gp4 N-terminal Bacteriophage T7-like" evidence="1">
    <location>
        <begin position="28"/>
        <end position="68"/>
    </location>
</feature>
<proteinExistence type="predicted"/>
<dbReference type="InterPro" id="IPR013237">
    <property type="entry name" value="Phage_T7_Gp4_N"/>
</dbReference>
<name>A0ABV2A7N2_9GAMM</name>
<evidence type="ECO:0000313" key="2">
    <source>
        <dbReference type="EMBL" id="MES0873262.1"/>
    </source>
</evidence>
<dbReference type="EMBL" id="JBEPIJ010000003">
    <property type="protein sequence ID" value="MES0873262.1"/>
    <property type="molecule type" value="Genomic_DNA"/>
</dbReference>
<gene>
    <name evidence="2" type="ORF">ABSH63_04435</name>
</gene>
<accession>A0ABV2A7N2</accession>
<dbReference type="Pfam" id="PF08273">
    <property type="entry name" value="Zn_Ribbon_Prim"/>
    <property type="match status" value="1"/>
</dbReference>
<reference evidence="2 3" key="1">
    <citation type="submission" date="2024-06" db="EMBL/GenBank/DDBJ databases">
        <authorList>
            <person name="Li Z."/>
            <person name="Jiang Y."/>
        </authorList>
    </citation>
    <scope>NUCLEOTIDE SEQUENCE [LARGE SCALE GENOMIC DNA]</scope>
    <source>
        <strain evidence="2 3">HSW-8</strain>
    </source>
</reference>
<organism evidence="2 3">
    <name type="scientific">Sinimarinibacterium thermocellulolyticum</name>
    <dbReference type="NCBI Taxonomy" id="3170016"/>
    <lineage>
        <taxon>Bacteria</taxon>
        <taxon>Pseudomonadati</taxon>
        <taxon>Pseudomonadota</taxon>
        <taxon>Gammaproteobacteria</taxon>
        <taxon>Nevskiales</taxon>
        <taxon>Nevskiaceae</taxon>
        <taxon>Sinimarinibacterium</taxon>
    </lineage>
</organism>
<evidence type="ECO:0000259" key="1">
    <source>
        <dbReference type="Pfam" id="PF08273"/>
    </source>
</evidence>
<evidence type="ECO:0000313" key="3">
    <source>
        <dbReference type="Proteomes" id="UP001465331"/>
    </source>
</evidence>
<dbReference type="RefSeq" id="WP_352887802.1">
    <property type="nucleotide sequence ID" value="NZ_JBEPIJ010000003.1"/>
</dbReference>